<evidence type="ECO:0000313" key="2">
    <source>
        <dbReference type="EMBL" id="ERH22453.1"/>
    </source>
</evidence>
<evidence type="ECO:0000313" key="3">
    <source>
        <dbReference type="Proteomes" id="UP000016536"/>
    </source>
</evidence>
<keyword evidence="3" id="KW-1185">Reference proteome</keyword>
<dbReference type="Proteomes" id="UP000016536">
    <property type="component" value="Unassembled WGS sequence"/>
</dbReference>
<dbReference type="AlphaFoldDB" id="U1RS33"/>
<gene>
    <name evidence="2" type="ORF">HMPREF1979_02555</name>
</gene>
<feature type="compositionally biased region" description="Basic residues" evidence="1">
    <location>
        <begin position="25"/>
        <end position="35"/>
    </location>
</feature>
<sequence length="66" mass="7246">MTTDADNPGTRASPPDPRTPAAPQHARRRLARRERHNVTDVGHNPADSCSRGSLCENRPSLCNTKK</sequence>
<organism evidence="2 3">
    <name type="scientific">Actinomyces johnsonii F0542</name>
    <dbReference type="NCBI Taxonomy" id="1321818"/>
    <lineage>
        <taxon>Bacteria</taxon>
        <taxon>Bacillati</taxon>
        <taxon>Actinomycetota</taxon>
        <taxon>Actinomycetes</taxon>
        <taxon>Actinomycetales</taxon>
        <taxon>Actinomycetaceae</taxon>
        <taxon>Actinomyces</taxon>
    </lineage>
</organism>
<evidence type="ECO:0000256" key="1">
    <source>
        <dbReference type="SAM" id="MobiDB-lite"/>
    </source>
</evidence>
<dbReference type="HOGENOM" id="CLU_2821424_0_0_11"/>
<feature type="region of interest" description="Disordered" evidence="1">
    <location>
        <begin position="1"/>
        <end position="66"/>
    </location>
</feature>
<proteinExistence type="predicted"/>
<comment type="caution">
    <text evidence="2">The sequence shown here is derived from an EMBL/GenBank/DDBJ whole genome shotgun (WGS) entry which is preliminary data.</text>
</comment>
<dbReference type="EMBL" id="AWSE01000168">
    <property type="protein sequence ID" value="ERH22453.1"/>
    <property type="molecule type" value="Genomic_DNA"/>
</dbReference>
<accession>U1RS33</accession>
<reference evidence="2 3" key="1">
    <citation type="submission" date="2013-08" db="EMBL/GenBank/DDBJ databases">
        <authorList>
            <person name="Weinstock G."/>
            <person name="Sodergren E."/>
            <person name="Wylie T."/>
            <person name="Fulton L."/>
            <person name="Fulton R."/>
            <person name="Fronick C."/>
            <person name="O'Laughlin M."/>
            <person name="Godfrey J."/>
            <person name="Miner T."/>
            <person name="Herter B."/>
            <person name="Appelbaum E."/>
            <person name="Cordes M."/>
            <person name="Lek S."/>
            <person name="Wollam A."/>
            <person name="Pepin K.H."/>
            <person name="Palsikar V.B."/>
            <person name="Mitreva M."/>
            <person name="Wilson R.K."/>
        </authorList>
    </citation>
    <scope>NUCLEOTIDE SEQUENCE [LARGE SCALE GENOMIC DNA]</scope>
    <source>
        <strain evidence="2 3">F0542</strain>
    </source>
</reference>
<protein>
    <submittedName>
        <fullName evidence="2">Uncharacterized protein</fullName>
    </submittedName>
</protein>
<name>U1RS33_9ACTO</name>